<evidence type="ECO:0000256" key="8">
    <source>
        <dbReference type="RuleBase" id="RU004005"/>
    </source>
</evidence>
<keyword evidence="4 7" id="KW-0689">Ribosomal protein</keyword>
<evidence type="ECO:0000256" key="7">
    <source>
        <dbReference type="HAMAP-Rule" id="MF_01331"/>
    </source>
</evidence>
<dbReference type="Pfam" id="PF00237">
    <property type="entry name" value="Ribosomal_L22"/>
    <property type="match status" value="1"/>
</dbReference>
<keyword evidence="3 7" id="KW-0694">RNA-binding</keyword>
<gene>
    <name evidence="7" type="primary">rplV</name>
    <name evidence="11" type="ORF">UY76_C0001G0019</name>
</gene>
<comment type="function">
    <text evidence="7 10">This protein binds specifically to 23S rRNA; its binding is stimulated by other ribosomal proteins, e.g., L4, L17, and L20. It is important during the early stages of 50S assembly. It makes multiple contacts with different domains of the 23S rRNA in the assembled 50S subunit and ribosome.</text>
</comment>
<dbReference type="EMBL" id="LCRH01000001">
    <property type="protein sequence ID" value="KKW33500.1"/>
    <property type="molecule type" value="Genomic_DNA"/>
</dbReference>
<evidence type="ECO:0000256" key="10">
    <source>
        <dbReference type="RuleBase" id="RU004008"/>
    </source>
</evidence>
<dbReference type="Proteomes" id="UP000034054">
    <property type="component" value="Unassembled WGS sequence"/>
</dbReference>
<dbReference type="SUPFAM" id="SSF54843">
    <property type="entry name" value="Ribosomal protein L22"/>
    <property type="match status" value="1"/>
</dbReference>
<reference evidence="11 12" key="1">
    <citation type="journal article" date="2015" name="Nature">
        <title>rRNA introns, odd ribosomes, and small enigmatic genomes across a large radiation of phyla.</title>
        <authorList>
            <person name="Brown C.T."/>
            <person name="Hug L.A."/>
            <person name="Thomas B.C."/>
            <person name="Sharon I."/>
            <person name="Castelle C.J."/>
            <person name="Singh A."/>
            <person name="Wilkins M.J."/>
            <person name="Williams K.H."/>
            <person name="Banfield J.F."/>
        </authorList>
    </citation>
    <scope>NUCLEOTIDE SEQUENCE [LARGE SCALE GENOMIC DNA]</scope>
</reference>
<dbReference type="InterPro" id="IPR005727">
    <property type="entry name" value="Ribosomal_uL22_bac/chlpt-type"/>
</dbReference>
<dbReference type="HAMAP" id="MF_01331_B">
    <property type="entry name" value="Ribosomal_uL22_B"/>
    <property type="match status" value="1"/>
</dbReference>
<evidence type="ECO:0000256" key="4">
    <source>
        <dbReference type="ARBA" id="ARBA00022980"/>
    </source>
</evidence>
<dbReference type="InterPro" id="IPR036394">
    <property type="entry name" value="Ribosomal_uL22_sf"/>
</dbReference>
<evidence type="ECO:0000256" key="5">
    <source>
        <dbReference type="ARBA" id="ARBA00023274"/>
    </source>
</evidence>
<dbReference type="InterPro" id="IPR047867">
    <property type="entry name" value="Ribosomal_uL22_bac/org-type"/>
</dbReference>
<dbReference type="GO" id="GO:0019843">
    <property type="term" value="F:rRNA binding"/>
    <property type="evidence" value="ECO:0007669"/>
    <property type="project" value="UniProtKB-UniRule"/>
</dbReference>
<dbReference type="GO" id="GO:0003735">
    <property type="term" value="F:structural constituent of ribosome"/>
    <property type="evidence" value="ECO:0007669"/>
    <property type="project" value="InterPro"/>
</dbReference>
<dbReference type="CDD" id="cd00336">
    <property type="entry name" value="Ribosomal_L22"/>
    <property type="match status" value="1"/>
</dbReference>
<keyword evidence="5 7" id="KW-0687">Ribonucleoprotein</keyword>
<comment type="subunit">
    <text evidence="7 9">Part of the 50S ribosomal subunit.</text>
</comment>
<accession>A0A0G1XRG9</accession>
<dbReference type="AlphaFoldDB" id="A0A0G1XRG9"/>
<dbReference type="GO" id="GO:0022625">
    <property type="term" value="C:cytosolic large ribosomal subunit"/>
    <property type="evidence" value="ECO:0007669"/>
    <property type="project" value="TreeGrafter"/>
</dbReference>
<comment type="caution">
    <text evidence="11">The sequence shown here is derived from an EMBL/GenBank/DDBJ whole genome shotgun (WGS) entry which is preliminary data.</text>
</comment>
<evidence type="ECO:0000256" key="9">
    <source>
        <dbReference type="RuleBase" id="RU004006"/>
    </source>
</evidence>
<organism evidence="11 12">
    <name type="scientific">Candidatus Uhrbacteria bacterium GW2011_GWA2_52_8d</name>
    <dbReference type="NCBI Taxonomy" id="1618979"/>
    <lineage>
        <taxon>Bacteria</taxon>
        <taxon>Candidatus Uhriibacteriota</taxon>
    </lineage>
</organism>
<evidence type="ECO:0000256" key="1">
    <source>
        <dbReference type="ARBA" id="ARBA00009451"/>
    </source>
</evidence>
<keyword evidence="2 7" id="KW-0699">rRNA-binding</keyword>
<evidence type="ECO:0000313" key="11">
    <source>
        <dbReference type="EMBL" id="KKW33500.1"/>
    </source>
</evidence>
<comment type="function">
    <text evidence="7">The globular domain of the protein is located near the polypeptide exit tunnel on the outside of the subunit, while an extended beta-hairpin is found that lines the wall of the exit tunnel in the center of the 70S ribosome.</text>
</comment>
<sequence>MEVKAKARHIRMSPRKVRLVIDVIRGMGIAQARSQLSVMKKAAAEPVLKLLESAVANATHNFSLNTAEMYIKSITADGGPVLGRWRARAFGRSAPIRKRTTHISITLGSKEQKPRKSIAS</sequence>
<evidence type="ECO:0000256" key="2">
    <source>
        <dbReference type="ARBA" id="ARBA00022730"/>
    </source>
</evidence>
<dbReference type="GO" id="GO:0006412">
    <property type="term" value="P:translation"/>
    <property type="evidence" value="ECO:0007669"/>
    <property type="project" value="UniProtKB-UniRule"/>
</dbReference>
<evidence type="ECO:0000256" key="3">
    <source>
        <dbReference type="ARBA" id="ARBA00022884"/>
    </source>
</evidence>
<evidence type="ECO:0000313" key="12">
    <source>
        <dbReference type="Proteomes" id="UP000034054"/>
    </source>
</evidence>
<proteinExistence type="inferred from homology"/>
<comment type="similarity">
    <text evidence="1 7 8">Belongs to the universal ribosomal protein uL22 family.</text>
</comment>
<protein>
    <recommendedName>
        <fullName evidence="6 7">Large ribosomal subunit protein uL22</fullName>
    </recommendedName>
</protein>
<evidence type="ECO:0000256" key="6">
    <source>
        <dbReference type="ARBA" id="ARBA00035207"/>
    </source>
</evidence>
<dbReference type="NCBIfam" id="TIGR01044">
    <property type="entry name" value="rplV_bact"/>
    <property type="match status" value="1"/>
</dbReference>
<dbReference type="PANTHER" id="PTHR13501:SF8">
    <property type="entry name" value="LARGE RIBOSOMAL SUBUNIT PROTEIN UL22M"/>
    <property type="match status" value="1"/>
</dbReference>
<dbReference type="InterPro" id="IPR001063">
    <property type="entry name" value="Ribosomal_uL22"/>
</dbReference>
<name>A0A0G1XRG9_9BACT</name>
<dbReference type="PATRIC" id="fig|1618979.3.peg.21"/>
<dbReference type="PANTHER" id="PTHR13501">
    <property type="entry name" value="CHLOROPLAST 50S RIBOSOMAL PROTEIN L22-RELATED"/>
    <property type="match status" value="1"/>
</dbReference>
<dbReference type="Gene3D" id="3.90.470.10">
    <property type="entry name" value="Ribosomal protein L22/L17"/>
    <property type="match status" value="1"/>
</dbReference>